<dbReference type="RefSeq" id="WP_163698120.1">
    <property type="nucleotide sequence ID" value="NZ_QXHD01000004.1"/>
</dbReference>
<dbReference type="AlphaFoldDB" id="A0A6M0RK39"/>
<proteinExistence type="predicted"/>
<dbReference type="EMBL" id="QXHD01000004">
    <property type="protein sequence ID" value="NEZ56163.1"/>
    <property type="molecule type" value="Genomic_DNA"/>
</dbReference>
<keyword evidence="2 3" id="KW-0808">Transferase</keyword>
<dbReference type="InterPro" id="IPR004629">
    <property type="entry name" value="WecG_TagA_CpsF"/>
</dbReference>
<name>A0A6M0RK39_9CYAN</name>
<evidence type="ECO:0000313" key="4">
    <source>
        <dbReference type="Proteomes" id="UP000481033"/>
    </source>
</evidence>
<evidence type="ECO:0000313" key="3">
    <source>
        <dbReference type="EMBL" id="NEZ56163.1"/>
    </source>
</evidence>
<dbReference type="GO" id="GO:0016758">
    <property type="term" value="F:hexosyltransferase activity"/>
    <property type="evidence" value="ECO:0007669"/>
    <property type="project" value="TreeGrafter"/>
</dbReference>
<sequence>MLYSTTKSNLTGLWKRSTKKLEKQSVIGFPVTAEPFEAQINTMLGWAHQRLSKVVCVANVHMLVEAKYNEGFAWVLHRADMLTPDGMPLVWLTSRLRKRKQDRVAGMDIFLSLCEKASKENISIFFLGSTPDVLWSMEQRLKREYPNLKIAGMVSPPFRPLTRDEDAALVKEINDSGAGLVLISLGCPKQEWWMHHHKGRIQSVMVGIGGVFPIFAGEKKWAPVWVQKNGLEWLYRLVQEPGRLWKRYAKTIPLFLLLAFKQLVKVKLGLEPRFGCPQVNVAFGMHGRR</sequence>
<protein>
    <submittedName>
        <fullName evidence="3">Glycosyltransferase</fullName>
    </submittedName>
</protein>
<reference evidence="3 4" key="1">
    <citation type="journal article" date="2020" name="Microb. Ecol.">
        <title>Ecogenomics of the Marine Benthic Filamentous Cyanobacterium Adonisia.</title>
        <authorList>
            <person name="Walter J.M."/>
            <person name="Coutinho F.H."/>
            <person name="Leomil L."/>
            <person name="Hargreaves P.I."/>
            <person name="Campeao M.E."/>
            <person name="Vieira V.V."/>
            <person name="Silva B.S."/>
            <person name="Fistarol G.O."/>
            <person name="Salomon P.S."/>
            <person name="Sawabe T."/>
            <person name="Mino S."/>
            <person name="Hosokawa M."/>
            <person name="Miyashita H."/>
            <person name="Maruyama F."/>
            <person name="van Verk M.C."/>
            <person name="Dutilh B.E."/>
            <person name="Thompson C.C."/>
            <person name="Thompson F.L."/>
        </authorList>
    </citation>
    <scope>NUCLEOTIDE SEQUENCE [LARGE SCALE GENOMIC DNA]</scope>
    <source>
        <strain evidence="3 4">CCMR0081</strain>
    </source>
</reference>
<evidence type="ECO:0000256" key="2">
    <source>
        <dbReference type="ARBA" id="ARBA00022679"/>
    </source>
</evidence>
<keyword evidence="1" id="KW-0328">Glycosyltransferase</keyword>
<comment type="caution">
    <text evidence="3">The sequence shown here is derived from an EMBL/GenBank/DDBJ whole genome shotgun (WGS) entry which is preliminary data.</text>
</comment>
<keyword evidence="4" id="KW-1185">Reference proteome</keyword>
<dbReference type="Pfam" id="PF03808">
    <property type="entry name" value="Glyco_tran_WecG"/>
    <property type="match status" value="1"/>
</dbReference>
<dbReference type="Proteomes" id="UP000481033">
    <property type="component" value="Unassembled WGS sequence"/>
</dbReference>
<dbReference type="CDD" id="cd06533">
    <property type="entry name" value="Glyco_transf_WecG_TagA"/>
    <property type="match status" value="1"/>
</dbReference>
<accession>A0A6M0RK39</accession>
<dbReference type="NCBIfam" id="TIGR00696">
    <property type="entry name" value="wecG_tagA_cpsF"/>
    <property type="match status" value="1"/>
</dbReference>
<dbReference type="PANTHER" id="PTHR34136:SF1">
    <property type="entry name" value="UDP-N-ACETYL-D-MANNOSAMINURONIC ACID TRANSFERASE"/>
    <property type="match status" value="1"/>
</dbReference>
<dbReference type="PANTHER" id="PTHR34136">
    <property type="match status" value="1"/>
</dbReference>
<organism evidence="3 4">
    <name type="scientific">Adonisia turfae CCMR0081</name>
    <dbReference type="NCBI Taxonomy" id="2292702"/>
    <lineage>
        <taxon>Bacteria</taxon>
        <taxon>Bacillati</taxon>
        <taxon>Cyanobacteriota</taxon>
        <taxon>Adonisia</taxon>
        <taxon>Adonisia turfae</taxon>
    </lineage>
</organism>
<evidence type="ECO:0000256" key="1">
    <source>
        <dbReference type="ARBA" id="ARBA00022676"/>
    </source>
</evidence>
<gene>
    <name evidence="3" type="ORF">DXZ20_10845</name>
</gene>